<comment type="caution">
    <text evidence="3">The sequence shown here is derived from an EMBL/GenBank/DDBJ whole genome shotgun (WGS) entry which is preliminary data.</text>
</comment>
<dbReference type="SUPFAM" id="SSF52833">
    <property type="entry name" value="Thioredoxin-like"/>
    <property type="match status" value="1"/>
</dbReference>
<dbReference type="Pfam" id="PF00043">
    <property type="entry name" value="GST_C"/>
    <property type="match status" value="1"/>
</dbReference>
<dbReference type="InterPro" id="IPR036282">
    <property type="entry name" value="Glutathione-S-Trfase_C_sf"/>
</dbReference>
<dbReference type="Gene3D" id="1.20.1050.10">
    <property type="match status" value="1"/>
</dbReference>
<evidence type="ECO:0000259" key="2">
    <source>
        <dbReference type="PROSITE" id="PS50405"/>
    </source>
</evidence>
<protein>
    <recommendedName>
        <fullName evidence="5">Glutathione S-transferase</fullName>
    </recommendedName>
</protein>
<dbReference type="RefSeq" id="WP_284383272.1">
    <property type="nucleotide sequence ID" value="NZ_BSNM01000016.1"/>
</dbReference>
<dbReference type="EMBL" id="BSNM01000016">
    <property type="protein sequence ID" value="GLQ33056.1"/>
    <property type="molecule type" value="Genomic_DNA"/>
</dbReference>
<dbReference type="PANTHER" id="PTHR42673:SF4">
    <property type="entry name" value="MALEYLACETOACETATE ISOMERASE"/>
    <property type="match status" value="1"/>
</dbReference>
<dbReference type="PROSITE" id="PS50405">
    <property type="entry name" value="GST_CTER"/>
    <property type="match status" value="1"/>
</dbReference>
<reference evidence="3" key="1">
    <citation type="journal article" date="2014" name="Int. J. Syst. Evol. Microbiol.">
        <title>Complete genome sequence of Corynebacterium casei LMG S-19264T (=DSM 44701T), isolated from a smear-ripened cheese.</title>
        <authorList>
            <consortium name="US DOE Joint Genome Institute (JGI-PGF)"/>
            <person name="Walter F."/>
            <person name="Albersmeier A."/>
            <person name="Kalinowski J."/>
            <person name="Ruckert C."/>
        </authorList>
    </citation>
    <scope>NUCLEOTIDE SEQUENCE</scope>
    <source>
        <strain evidence="3">NBRC 110071</strain>
    </source>
</reference>
<dbReference type="Gene3D" id="3.40.30.10">
    <property type="entry name" value="Glutaredoxin"/>
    <property type="match status" value="1"/>
</dbReference>
<dbReference type="Pfam" id="PF13417">
    <property type="entry name" value="GST_N_3"/>
    <property type="match status" value="1"/>
</dbReference>
<dbReference type="CDD" id="cd00570">
    <property type="entry name" value="GST_N_family"/>
    <property type="match status" value="1"/>
</dbReference>
<dbReference type="InterPro" id="IPR004046">
    <property type="entry name" value="GST_C"/>
</dbReference>
<dbReference type="SUPFAM" id="SSF47616">
    <property type="entry name" value="GST C-terminal domain-like"/>
    <property type="match status" value="1"/>
</dbReference>
<gene>
    <name evidence="3" type="ORF">GCM10007876_35350</name>
</gene>
<dbReference type="Proteomes" id="UP001161389">
    <property type="component" value="Unassembled WGS sequence"/>
</dbReference>
<dbReference type="GO" id="GO:0006749">
    <property type="term" value="P:glutathione metabolic process"/>
    <property type="evidence" value="ECO:0007669"/>
    <property type="project" value="TreeGrafter"/>
</dbReference>
<evidence type="ECO:0000313" key="4">
    <source>
        <dbReference type="Proteomes" id="UP001161389"/>
    </source>
</evidence>
<organism evidence="3 4">
    <name type="scientific">Litoribrevibacter albus</name>
    <dbReference type="NCBI Taxonomy" id="1473156"/>
    <lineage>
        <taxon>Bacteria</taxon>
        <taxon>Pseudomonadati</taxon>
        <taxon>Pseudomonadota</taxon>
        <taxon>Gammaproteobacteria</taxon>
        <taxon>Oceanospirillales</taxon>
        <taxon>Oceanospirillaceae</taxon>
        <taxon>Litoribrevibacter</taxon>
    </lineage>
</organism>
<dbReference type="GO" id="GO:0016034">
    <property type="term" value="F:maleylacetoacetate isomerase activity"/>
    <property type="evidence" value="ECO:0007669"/>
    <property type="project" value="TreeGrafter"/>
</dbReference>
<dbReference type="InterPro" id="IPR036249">
    <property type="entry name" value="Thioredoxin-like_sf"/>
</dbReference>
<keyword evidence="4" id="KW-1185">Reference proteome</keyword>
<proteinExistence type="predicted"/>
<feature type="domain" description="GST C-terminal" evidence="2">
    <location>
        <begin position="80"/>
        <end position="250"/>
    </location>
</feature>
<dbReference type="AlphaFoldDB" id="A0AA37W9Y1"/>
<dbReference type="PROSITE" id="PS50404">
    <property type="entry name" value="GST_NTER"/>
    <property type="match status" value="1"/>
</dbReference>
<dbReference type="GO" id="GO:0006559">
    <property type="term" value="P:L-phenylalanine catabolic process"/>
    <property type="evidence" value="ECO:0007669"/>
    <property type="project" value="TreeGrafter"/>
</dbReference>
<feature type="domain" description="GST N-terminal" evidence="1">
    <location>
        <begin position="1"/>
        <end position="78"/>
    </location>
</feature>
<dbReference type="GO" id="GO:0004364">
    <property type="term" value="F:glutathione transferase activity"/>
    <property type="evidence" value="ECO:0007669"/>
    <property type="project" value="TreeGrafter"/>
</dbReference>
<sequence length="255" mass="30386">MITLYQFTISQFCEKARWAIDHKGLIYKTENLLPGSHERTARKVSDSTQLPILRHGMTYVQGSGNIITFLDESYQTRLLTPEDPALKKEVLELERRLDKDAGLHLRRFFYTHMLQDPRQLRRLITLYGPWYRNNFYTLLLPAIKKRMVKDMKLNALEAERSRLIINTLLLHLDERLENRDYLVGDHFTRADLTAAALLSPICQPIEHPYYTEDLTLPSDLAEIRERLKDRPFYHWVSKIYQKHRWEVKPSDRYTR</sequence>
<evidence type="ECO:0008006" key="5">
    <source>
        <dbReference type="Google" id="ProtNLM"/>
    </source>
</evidence>
<accession>A0AA37W9Y1</accession>
<dbReference type="InterPro" id="IPR010987">
    <property type="entry name" value="Glutathione-S-Trfase_C-like"/>
</dbReference>
<name>A0AA37W9Y1_9GAMM</name>
<dbReference type="InterPro" id="IPR004045">
    <property type="entry name" value="Glutathione_S-Trfase_N"/>
</dbReference>
<dbReference type="PANTHER" id="PTHR42673">
    <property type="entry name" value="MALEYLACETOACETATE ISOMERASE"/>
    <property type="match status" value="1"/>
</dbReference>
<evidence type="ECO:0000259" key="1">
    <source>
        <dbReference type="PROSITE" id="PS50404"/>
    </source>
</evidence>
<evidence type="ECO:0000313" key="3">
    <source>
        <dbReference type="EMBL" id="GLQ33056.1"/>
    </source>
</evidence>
<reference evidence="3" key="2">
    <citation type="submission" date="2023-01" db="EMBL/GenBank/DDBJ databases">
        <title>Draft genome sequence of Litoribrevibacter albus strain NBRC 110071.</title>
        <authorList>
            <person name="Sun Q."/>
            <person name="Mori K."/>
        </authorList>
    </citation>
    <scope>NUCLEOTIDE SEQUENCE</scope>
    <source>
        <strain evidence="3">NBRC 110071</strain>
    </source>
</reference>